<feature type="transmembrane region" description="Helical" evidence="7">
    <location>
        <begin position="102"/>
        <end position="123"/>
    </location>
</feature>
<feature type="non-terminal residue" evidence="8">
    <location>
        <position position="183"/>
    </location>
</feature>
<dbReference type="OrthoDB" id="163794at2759"/>
<keyword evidence="4 7" id="KW-1133">Transmembrane helix</keyword>
<keyword evidence="5 7" id="KW-0472">Membrane</keyword>
<organism evidence="8 9">
    <name type="scientific">Lunasporangiospora selenospora</name>
    <dbReference type="NCBI Taxonomy" id="979761"/>
    <lineage>
        <taxon>Eukaryota</taxon>
        <taxon>Fungi</taxon>
        <taxon>Fungi incertae sedis</taxon>
        <taxon>Mucoromycota</taxon>
        <taxon>Mortierellomycotina</taxon>
        <taxon>Mortierellomycetes</taxon>
        <taxon>Mortierellales</taxon>
        <taxon>Mortierellaceae</taxon>
        <taxon>Lunasporangiospora</taxon>
    </lineage>
</organism>
<comment type="similarity">
    <text evidence="2">Belongs to the FUN14 family.</text>
</comment>
<evidence type="ECO:0000256" key="1">
    <source>
        <dbReference type="ARBA" id="ARBA00004370"/>
    </source>
</evidence>
<dbReference type="InterPro" id="IPR007014">
    <property type="entry name" value="FUN14"/>
</dbReference>
<dbReference type="Pfam" id="PF04930">
    <property type="entry name" value="FUN14"/>
    <property type="match status" value="1"/>
</dbReference>
<dbReference type="PANTHER" id="PTHR21346:SF10">
    <property type="entry name" value="TRANSMEMBRANE PROTEIN"/>
    <property type="match status" value="1"/>
</dbReference>
<proteinExistence type="inferred from homology"/>
<evidence type="ECO:0000256" key="6">
    <source>
        <dbReference type="SAM" id="MobiDB-lite"/>
    </source>
</evidence>
<name>A0A9P6FNE1_9FUNG</name>
<protein>
    <submittedName>
        <fullName evidence="8">FUN14 domain-containing protein 1</fullName>
    </submittedName>
</protein>
<evidence type="ECO:0000256" key="5">
    <source>
        <dbReference type="ARBA" id="ARBA00023136"/>
    </source>
</evidence>
<dbReference type="EMBL" id="JAABOA010003838">
    <property type="protein sequence ID" value="KAF9578266.1"/>
    <property type="molecule type" value="Genomic_DNA"/>
</dbReference>
<comment type="caution">
    <text evidence="8">The sequence shown here is derived from an EMBL/GenBank/DDBJ whole genome shotgun (WGS) entry which is preliminary data.</text>
</comment>
<feature type="transmembrane region" description="Helical" evidence="7">
    <location>
        <begin position="15"/>
        <end position="32"/>
    </location>
</feature>
<comment type="subcellular location">
    <subcellularLocation>
        <location evidence="1">Membrane</location>
    </subcellularLocation>
</comment>
<feature type="region of interest" description="Disordered" evidence="6">
    <location>
        <begin position="46"/>
        <end position="74"/>
    </location>
</feature>
<dbReference type="GO" id="GO:0016020">
    <property type="term" value="C:membrane"/>
    <property type="evidence" value="ECO:0007669"/>
    <property type="project" value="UniProtKB-SubCell"/>
</dbReference>
<dbReference type="PANTHER" id="PTHR21346">
    <property type="entry name" value="FUN14 DOMAIN CONTAINING"/>
    <property type="match status" value="1"/>
</dbReference>
<evidence type="ECO:0000256" key="3">
    <source>
        <dbReference type="ARBA" id="ARBA00022692"/>
    </source>
</evidence>
<keyword evidence="9" id="KW-1185">Reference proteome</keyword>
<evidence type="ECO:0000256" key="7">
    <source>
        <dbReference type="SAM" id="Phobius"/>
    </source>
</evidence>
<evidence type="ECO:0000256" key="4">
    <source>
        <dbReference type="ARBA" id="ARBA00022989"/>
    </source>
</evidence>
<feature type="compositionally biased region" description="Polar residues" evidence="6">
    <location>
        <begin position="60"/>
        <end position="74"/>
    </location>
</feature>
<reference evidence="8" key="1">
    <citation type="journal article" date="2020" name="Fungal Divers.">
        <title>Resolving the Mortierellaceae phylogeny through synthesis of multi-gene phylogenetics and phylogenomics.</title>
        <authorList>
            <person name="Vandepol N."/>
            <person name="Liber J."/>
            <person name="Desiro A."/>
            <person name="Na H."/>
            <person name="Kennedy M."/>
            <person name="Barry K."/>
            <person name="Grigoriev I.V."/>
            <person name="Miller A.N."/>
            <person name="O'Donnell K."/>
            <person name="Stajich J.E."/>
            <person name="Bonito G."/>
        </authorList>
    </citation>
    <scope>NUCLEOTIDE SEQUENCE</scope>
    <source>
        <strain evidence="8">KOD1015</strain>
    </source>
</reference>
<evidence type="ECO:0000256" key="2">
    <source>
        <dbReference type="ARBA" id="ARBA00009160"/>
    </source>
</evidence>
<gene>
    <name evidence="8" type="primary">FUNDC1</name>
    <name evidence="8" type="ORF">BGW38_006029</name>
</gene>
<accession>A0A9P6FNE1</accession>
<sequence>HHNALKSSLQLSSKTWITVGTITATLFGPLFWRNFKNVAHCAESPAPETAAKKSEPKKIPSSTPPGTSGQNEKGSLINTKEISFGGAMGLCSGYLFKKLGKMFLLVAGLGFVSLQLLANTGYIQVNWVKIESQFKDKFDLDGDGQVTVKDARFGLQWIIDLLTKNFQFKSTFAGGFMLGFRYG</sequence>
<dbReference type="Proteomes" id="UP000780801">
    <property type="component" value="Unassembled WGS sequence"/>
</dbReference>
<dbReference type="AlphaFoldDB" id="A0A9P6FNE1"/>
<evidence type="ECO:0000313" key="8">
    <source>
        <dbReference type="EMBL" id="KAF9578266.1"/>
    </source>
</evidence>
<keyword evidence="3 7" id="KW-0812">Transmembrane</keyword>
<evidence type="ECO:0000313" key="9">
    <source>
        <dbReference type="Proteomes" id="UP000780801"/>
    </source>
</evidence>